<dbReference type="GO" id="GO:0012505">
    <property type="term" value="C:endomembrane system"/>
    <property type="evidence" value="ECO:0007669"/>
    <property type="project" value="UniProtKB-SubCell"/>
</dbReference>
<dbReference type="PANTHER" id="PTHR33445">
    <property type="entry name" value="ATP SYNTHASE SUBUNIT B', CHLOROPLASTIC"/>
    <property type="match status" value="1"/>
</dbReference>
<evidence type="ECO:0000256" key="10">
    <source>
        <dbReference type="ARBA" id="ARBA00023310"/>
    </source>
</evidence>
<dbReference type="InterPro" id="IPR002146">
    <property type="entry name" value="ATP_synth_b/b'su_bac/chlpt"/>
</dbReference>
<gene>
    <name evidence="13" type="primary">atpF</name>
    <name evidence="16" type="ORF">BHF71_01260</name>
</gene>
<evidence type="ECO:0000256" key="11">
    <source>
        <dbReference type="ARBA" id="ARBA00025198"/>
    </source>
</evidence>
<dbReference type="Pfam" id="PF00430">
    <property type="entry name" value="ATP-synt_B"/>
    <property type="match status" value="1"/>
</dbReference>
<dbReference type="CDD" id="cd06503">
    <property type="entry name" value="ATP-synt_Fo_b"/>
    <property type="match status" value="1"/>
</dbReference>
<evidence type="ECO:0000313" key="17">
    <source>
        <dbReference type="Proteomes" id="UP000243739"/>
    </source>
</evidence>
<keyword evidence="2 13" id="KW-0813">Transport</keyword>
<evidence type="ECO:0000256" key="4">
    <source>
        <dbReference type="ARBA" id="ARBA00022547"/>
    </source>
</evidence>
<dbReference type="Gene3D" id="6.10.250.1580">
    <property type="match status" value="1"/>
</dbReference>
<dbReference type="STRING" id="337097.BHF71_01260"/>
<keyword evidence="17" id="KW-1185">Reference proteome</keyword>
<dbReference type="GO" id="GO:0046961">
    <property type="term" value="F:proton-transporting ATPase activity, rotational mechanism"/>
    <property type="evidence" value="ECO:0007669"/>
    <property type="project" value="TreeGrafter"/>
</dbReference>
<evidence type="ECO:0000256" key="9">
    <source>
        <dbReference type="ARBA" id="ARBA00023136"/>
    </source>
</evidence>
<evidence type="ECO:0000313" key="16">
    <source>
        <dbReference type="EMBL" id="OEF99832.1"/>
    </source>
</evidence>
<dbReference type="InterPro" id="IPR005864">
    <property type="entry name" value="ATP_synth_F0_bsu_bac"/>
</dbReference>
<evidence type="ECO:0000256" key="2">
    <source>
        <dbReference type="ARBA" id="ARBA00022448"/>
    </source>
</evidence>
<evidence type="ECO:0000256" key="7">
    <source>
        <dbReference type="ARBA" id="ARBA00022989"/>
    </source>
</evidence>
<proteinExistence type="inferred from homology"/>
<dbReference type="InterPro" id="IPR050059">
    <property type="entry name" value="ATP_synthase_B_chain"/>
</dbReference>
<dbReference type="SUPFAM" id="SSF81573">
    <property type="entry name" value="F1F0 ATP synthase subunit B, membrane domain"/>
    <property type="match status" value="1"/>
</dbReference>
<keyword evidence="10 13" id="KW-0066">ATP synthesis</keyword>
<dbReference type="GO" id="GO:0046933">
    <property type="term" value="F:proton-transporting ATP synthase activity, rotational mechanism"/>
    <property type="evidence" value="ECO:0007669"/>
    <property type="project" value="UniProtKB-UniRule"/>
</dbReference>
<name>A0A1D2YVV9_9BACI</name>
<evidence type="ECO:0000256" key="14">
    <source>
        <dbReference type="RuleBase" id="RU003848"/>
    </source>
</evidence>
<dbReference type="GO" id="GO:0045259">
    <property type="term" value="C:proton-transporting ATP synthase complex"/>
    <property type="evidence" value="ECO:0007669"/>
    <property type="project" value="UniProtKB-KW"/>
</dbReference>
<sequence length="161" mass="18364">MELNLGNFFFQILAFALLFIILKKYAFGPLVDVMEKRQKQIEDQINSAEANRKEAERLLEEQNEALQKSRLEAQDIIERAKVSSEKQAEEIIETAKAEATRIKEQAVMEIQLEKEKAVAALREQVGTLSVLIASKMIEKELDVKEQSKLIDDVMKQVGESL</sequence>
<evidence type="ECO:0000256" key="8">
    <source>
        <dbReference type="ARBA" id="ARBA00023065"/>
    </source>
</evidence>
<organism evidence="16 17">
    <name type="scientific">Vulcanibacillus modesticaldus</name>
    <dbReference type="NCBI Taxonomy" id="337097"/>
    <lineage>
        <taxon>Bacteria</taxon>
        <taxon>Bacillati</taxon>
        <taxon>Bacillota</taxon>
        <taxon>Bacilli</taxon>
        <taxon>Bacillales</taxon>
        <taxon>Bacillaceae</taxon>
        <taxon>Vulcanibacillus</taxon>
    </lineage>
</organism>
<comment type="subunit">
    <text evidence="13">F-type ATPases have 2 components, F(1) - the catalytic core - and F(0) - the membrane proton channel. F(1) has five subunits: alpha(3), beta(3), gamma(1), delta(1), epsilon(1). F(0) has three main subunits: a(1), b(2) and c(10-14). The alpha and beta chains form an alternating ring which encloses part of the gamma chain. F(1) is attached to F(0) by a central stalk formed by the gamma and epsilon chains, while a peripheral stalk is formed by the delta and b chains.</text>
</comment>
<dbReference type="GO" id="GO:0005886">
    <property type="term" value="C:plasma membrane"/>
    <property type="evidence" value="ECO:0007669"/>
    <property type="project" value="UniProtKB-SubCell"/>
</dbReference>
<dbReference type="EMBL" id="MIJF01000013">
    <property type="protein sequence ID" value="OEF99832.1"/>
    <property type="molecule type" value="Genomic_DNA"/>
</dbReference>
<evidence type="ECO:0000256" key="12">
    <source>
        <dbReference type="ARBA" id="ARBA00037847"/>
    </source>
</evidence>
<evidence type="ECO:0000256" key="15">
    <source>
        <dbReference type="SAM" id="Coils"/>
    </source>
</evidence>
<evidence type="ECO:0000256" key="13">
    <source>
        <dbReference type="HAMAP-Rule" id="MF_01398"/>
    </source>
</evidence>
<evidence type="ECO:0000256" key="1">
    <source>
        <dbReference type="ARBA" id="ARBA00005513"/>
    </source>
</evidence>
<comment type="function">
    <text evidence="11 13">F(1)F(0) ATP synthase produces ATP from ADP in the presence of a proton or sodium gradient. F-type ATPases consist of two structural domains, F(1) containing the extramembraneous catalytic core and F(0) containing the membrane proton channel, linked together by a central stalk and a peripheral stalk. During catalysis, ATP synthesis in the catalytic domain of F(1) is coupled via a rotary mechanism of the central stalk subunits to proton translocation.</text>
</comment>
<comment type="function">
    <text evidence="13">Component of the F(0) channel, it forms part of the peripheral stalk, linking F(1) to F(0).</text>
</comment>
<feature type="transmembrane region" description="Helical" evidence="13">
    <location>
        <begin position="6"/>
        <end position="27"/>
    </location>
</feature>
<keyword evidence="7 13" id="KW-1133">Transmembrane helix</keyword>
<comment type="subcellular location">
    <subcellularLocation>
        <location evidence="13">Cell membrane</location>
        <topology evidence="13">Single-pass membrane protein</topology>
    </subcellularLocation>
    <subcellularLocation>
        <location evidence="12">Endomembrane system</location>
        <topology evidence="12">Single-pass membrane protein</topology>
    </subcellularLocation>
</comment>
<dbReference type="AlphaFoldDB" id="A0A1D2YVV9"/>
<dbReference type="OrthoDB" id="282095at2"/>
<dbReference type="NCBIfam" id="TIGR01144">
    <property type="entry name" value="ATP_synt_b"/>
    <property type="match status" value="1"/>
</dbReference>
<feature type="coiled-coil region" evidence="15">
    <location>
        <begin position="31"/>
        <end position="105"/>
    </location>
</feature>
<evidence type="ECO:0000256" key="3">
    <source>
        <dbReference type="ARBA" id="ARBA00022475"/>
    </source>
</evidence>
<dbReference type="Proteomes" id="UP000243739">
    <property type="component" value="Unassembled WGS sequence"/>
</dbReference>
<keyword evidence="9 13" id="KW-0472">Membrane</keyword>
<protein>
    <recommendedName>
        <fullName evidence="13">ATP synthase subunit b</fullName>
    </recommendedName>
    <alternativeName>
        <fullName evidence="13">ATP synthase F(0) sector subunit b</fullName>
    </alternativeName>
    <alternativeName>
        <fullName evidence="13">ATPase subunit I</fullName>
    </alternativeName>
    <alternativeName>
        <fullName evidence="13">F-type ATPase subunit b</fullName>
        <shortName evidence="13">F-ATPase subunit b</shortName>
    </alternativeName>
</protein>
<accession>A0A1D2YVV9</accession>
<keyword evidence="8 13" id="KW-0406">Ion transport</keyword>
<dbReference type="RefSeq" id="WP_069656319.1">
    <property type="nucleotide sequence ID" value="NZ_MIJF01000013.1"/>
</dbReference>
<keyword evidence="6 13" id="KW-0375">Hydrogen ion transport</keyword>
<keyword evidence="4 13" id="KW-0138">CF(0)</keyword>
<keyword evidence="3 13" id="KW-1003">Cell membrane</keyword>
<dbReference type="PANTHER" id="PTHR33445:SF1">
    <property type="entry name" value="ATP SYNTHASE SUBUNIT B"/>
    <property type="match status" value="1"/>
</dbReference>
<dbReference type="InterPro" id="IPR028987">
    <property type="entry name" value="ATP_synth_B-like_membr_sf"/>
</dbReference>
<reference evidence="16 17" key="1">
    <citation type="submission" date="2016-09" db="EMBL/GenBank/DDBJ databases">
        <title>Draft genome sequence for the type strain of Vulcanibacillus modesticaldus BR, a strictly anaerobic, moderately thermophilic, and nitrate-reducing bacterium from deep sea-hydrothermal vents of the Mid-Atlantic Ridge.</title>
        <authorList>
            <person name="Abin C.A."/>
            <person name="Hollibaugh J.T."/>
        </authorList>
    </citation>
    <scope>NUCLEOTIDE SEQUENCE [LARGE SCALE GENOMIC DNA]</scope>
    <source>
        <strain evidence="16 17">BR</strain>
    </source>
</reference>
<keyword evidence="5 13" id="KW-0812">Transmembrane</keyword>
<dbReference type="HAMAP" id="MF_01398">
    <property type="entry name" value="ATP_synth_b_bprime"/>
    <property type="match status" value="1"/>
</dbReference>
<evidence type="ECO:0000256" key="5">
    <source>
        <dbReference type="ARBA" id="ARBA00022692"/>
    </source>
</evidence>
<comment type="caution">
    <text evidence="16">The sequence shown here is derived from an EMBL/GenBank/DDBJ whole genome shotgun (WGS) entry which is preliminary data.</text>
</comment>
<keyword evidence="15" id="KW-0175">Coiled coil</keyword>
<comment type="similarity">
    <text evidence="1 13 14">Belongs to the ATPase B chain family.</text>
</comment>
<evidence type="ECO:0000256" key="6">
    <source>
        <dbReference type="ARBA" id="ARBA00022781"/>
    </source>
</evidence>